<dbReference type="AlphaFoldDB" id="A0A427TP14"/>
<dbReference type="EMBL" id="RSFW01000017">
    <property type="protein sequence ID" value="RSD26131.1"/>
    <property type="molecule type" value="Genomic_DNA"/>
</dbReference>
<sequence length="244" mass="28252">MVPASVFIMDISKSSSAASGDELSNYISGLEHWVRDWFQGNRSIQVKHRSGDELILIAEGYATAFTVAFYISRIWKYENHQPYFGLAFGSIEKNVDQIDIEKWIHPLVKQARIANDKLKKQKDRESFLFKVEHPEDELLILLNGMVSLQHELTIQQTEIQRLVCSLYLIYGKQNAVAELLGRSAPTIYSHFKKGHSEQILNSYRKIKLALNLIQSRSNNVTEPHDQEDDIRKYIRDRVEKIFSL</sequence>
<dbReference type="RefSeq" id="WP_125480833.1">
    <property type="nucleotide sequence ID" value="NZ_RSFW01000017.1"/>
</dbReference>
<evidence type="ECO:0000313" key="1">
    <source>
        <dbReference type="EMBL" id="RSD26131.1"/>
    </source>
</evidence>
<accession>A0A427TP14</accession>
<dbReference type="Proteomes" id="UP000279911">
    <property type="component" value="Unassembled WGS sequence"/>
</dbReference>
<dbReference type="OrthoDB" id="2417235at2"/>
<organism evidence="1 2">
    <name type="scientific">Mesobacillus subterraneus</name>
    <dbReference type="NCBI Taxonomy" id="285983"/>
    <lineage>
        <taxon>Bacteria</taxon>
        <taxon>Bacillati</taxon>
        <taxon>Bacillota</taxon>
        <taxon>Bacilli</taxon>
        <taxon>Bacillales</taxon>
        <taxon>Bacillaceae</taxon>
        <taxon>Mesobacillus</taxon>
    </lineage>
</organism>
<gene>
    <name evidence="1" type="ORF">EJA10_15000</name>
</gene>
<proteinExistence type="predicted"/>
<comment type="caution">
    <text evidence="1">The sequence shown here is derived from an EMBL/GenBank/DDBJ whole genome shotgun (WGS) entry which is preliminary data.</text>
</comment>
<reference evidence="2" key="1">
    <citation type="submission" date="2018-12" db="EMBL/GenBank/DDBJ databases">
        <title>Bacillus chawlae sp. nov., Bacillus glennii sp. nov., and Bacillus saganii sp. nov. Isolated from the Vehicle Assembly Building at Kennedy Space Center where the Viking Spacecraft were Assembled.</title>
        <authorList>
            <person name="Seuylemezian A."/>
            <person name="Vaishampayan P."/>
        </authorList>
    </citation>
    <scope>NUCLEOTIDE SEQUENCE [LARGE SCALE GENOMIC DNA]</scope>
    <source>
        <strain evidence="2">DSM 13966</strain>
    </source>
</reference>
<name>A0A427TP14_9BACI</name>
<evidence type="ECO:0000313" key="2">
    <source>
        <dbReference type="Proteomes" id="UP000279911"/>
    </source>
</evidence>
<protein>
    <submittedName>
        <fullName evidence="1">Uncharacterized protein</fullName>
    </submittedName>
</protein>